<dbReference type="Pfam" id="PF06463">
    <property type="entry name" value="Mob_synth_C"/>
    <property type="match status" value="1"/>
</dbReference>
<dbReference type="GO" id="GO:0046872">
    <property type="term" value="F:metal ion binding"/>
    <property type="evidence" value="ECO:0007669"/>
    <property type="project" value="UniProtKB-KW"/>
</dbReference>
<feature type="binding site" evidence="12">
    <location>
        <position position="28"/>
    </location>
    <ligand>
        <name>S-adenosyl-L-methionine</name>
        <dbReference type="ChEBI" id="CHEBI:59789"/>
    </ligand>
</feature>
<feature type="binding site" evidence="12">
    <location>
        <position position="256"/>
    </location>
    <ligand>
        <name>[4Fe-4S] cluster</name>
        <dbReference type="ChEBI" id="CHEBI:49883"/>
        <label>2</label>
        <note>4Fe-4S-substrate</note>
    </ligand>
</feature>
<evidence type="ECO:0000256" key="3">
    <source>
        <dbReference type="ARBA" id="ARBA00022691"/>
    </source>
</evidence>
<evidence type="ECO:0000256" key="10">
    <source>
        <dbReference type="ARBA" id="ARBA00023239"/>
    </source>
</evidence>
<dbReference type="PANTHER" id="PTHR22960:SF0">
    <property type="entry name" value="MOLYBDENUM COFACTOR BIOSYNTHESIS PROTEIN 1"/>
    <property type="match status" value="1"/>
</dbReference>
<dbReference type="HAMAP" id="MF_01225_B">
    <property type="entry name" value="MoaA_B"/>
    <property type="match status" value="1"/>
</dbReference>
<dbReference type="CDD" id="cd01335">
    <property type="entry name" value="Radical_SAM"/>
    <property type="match status" value="1"/>
</dbReference>
<dbReference type="GO" id="GO:0061798">
    <property type="term" value="F:GTP 3',8'-cyclase activity"/>
    <property type="evidence" value="ECO:0007669"/>
    <property type="project" value="UniProtKB-UniRule"/>
</dbReference>
<keyword evidence="6 12" id="KW-0408">Iron</keyword>
<keyword evidence="15" id="KW-1185">Reference proteome</keyword>
<dbReference type="InterPro" id="IPR013483">
    <property type="entry name" value="MoaA"/>
</dbReference>
<dbReference type="GO" id="GO:0006777">
    <property type="term" value="P:Mo-molybdopterin cofactor biosynthetic process"/>
    <property type="evidence" value="ECO:0007669"/>
    <property type="project" value="UniProtKB-UniRule"/>
</dbReference>
<dbReference type="AlphaFoldDB" id="Q1JZL8"/>
<feature type="binding site" evidence="12">
    <location>
        <position position="120"/>
    </location>
    <ligand>
        <name>S-adenosyl-L-methionine</name>
        <dbReference type="ChEBI" id="CHEBI:59789"/>
    </ligand>
</feature>
<feature type="binding site" evidence="12">
    <location>
        <begin position="258"/>
        <end position="260"/>
    </location>
    <ligand>
        <name>GTP</name>
        <dbReference type="ChEBI" id="CHEBI:37565"/>
    </ligand>
</feature>
<comment type="caution">
    <text evidence="14">The sequence shown here is derived from an EMBL/GenBank/DDBJ whole genome shotgun (WGS) entry which is preliminary data.</text>
</comment>
<dbReference type="GO" id="GO:0051539">
    <property type="term" value="F:4 iron, 4 sulfur cluster binding"/>
    <property type="evidence" value="ECO:0007669"/>
    <property type="project" value="UniProtKB-UniRule"/>
</dbReference>
<evidence type="ECO:0000256" key="11">
    <source>
        <dbReference type="ARBA" id="ARBA00048697"/>
    </source>
</evidence>
<dbReference type="SFLD" id="SFLDG01383">
    <property type="entry name" value="cyclic_pyranopterin_phosphate"/>
    <property type="match status" value="1"/>
</dbReference>
<keyword evidence="5 12" id="KW-0547">Nucleotide-binding</keyword>
<dbReference type="Gene3D" id="3.20.20.70">
    <property type="entry name" value="Aldolase class I"/>
    <property type="match status" value="1"/>
</dbReference>
<keyword evidence="3 12" id="KW-0949">S-adenosyl-L-methionine</keyword>
<accession>Q1JZL8</accession>
<comment type="catalytic activity">
    <reaction evidence="11 12">
        <text>GTP + AH2 + S-adenosyl-L-methionine = (8S)-3',8-cyclo-7,8-dihydroguanosine 5'-triphosphate + 5'-deoxyadenosine + L-methionine + A + H(+)</text>
        <dbReference type="Rhea" id="RHEA:49576"/>
        <dbReference type="ChEBI" id="CHEBI:13193"/>
        <dbReference type="ChEBI" id="CHEBI:15378"/>
        <dbReference type="ChEBI" id="CHEBI:17319"/>
        <dbReference type="ChEBI" id="CHEBI:17499"/>
        <dbReference type="ChEBI" id="CHEBI:37565"/>
        <dbReference type="ChEBI" id="CHEBI:57844"/>
        <dbReference type="ChEBI" id="CHEBI:59789"/>
        <dbReference type="ChEBI" id="CHEBI:131766"/>
        <dbReference type="EC" id="4.1.99.22"/>
    </reaction>
</comment>
<comment type="cofactor">
    <cofactor evidence="12">
        <name>[4Fe-4S] cluster</name>
        <dbReference type="ChEBI" id="CHEBI:49883"/>
    </cofactor>
    <text evidence="12">Binds 2 [4Fe-4S] clusters. Binds 1 [4Fe-4S] cluster coordinated with 3 cysteines and an exchangeable S-adenosyl-L-methionine and 1 [4Fe-4S] cluster coordinated with 3 cysteines and the GTP-derived substrate.</text>
</comment>
<feature type="binding site" evidence="12">
    <location>
        <position position="190"/>
    </location>
    <ligand>
        <name>S-adenosyl-L-methionine</name>
        <dbReference type="ChEBI" id="CHEBI:59789"/>
    </ligand>
</feature>
<name>Q1JZL8_DESA6</name>
<keyword evidence="10 12" id="KW-0456">Lyase</keyword>
<comment type="subunit">
    <text evidence="12">Monomer and homodimer.</text>
</comment>
<dbReference type="SUPFAM" id="SSF102114">
    <property type="entry name" value="Radical SAM enzymes"/>
    <property type="match status" value="1"/>
</dbReference>
<evidence type="ECO:0000256" key="5">
    <source>
        <dbReference type="ARBA" id="ARBA00022741"/>
    </source>
</evidence>
<keyword evidence="4 12" id="KW-0479">Metal-binding</keyword>
<evidence type="ECO:0000256" key="4">
    <source>
        <dbReference type="ARBA" id="ARBA00022723"/>
    </source>
</evidence>
<evidence type="ECO:0000256" key="6">
    <source>
        <dbReference type="ARBA" id="ARBA00023004"/>
    </source>
</evidence>
<dbReference type="InterPro" id="IPR007197">
    <property type="entry name" value="rSAM"/>
</dbReference>
<keyword evidence="8 12" id="KW-0342">GTP-binding</keyword>
<dbReference type="SFLD" id="SFLDG01067">
    <property type="entry name" value="SPASM/twitch_domain_containing"/>
    <property type="match status" value="1"/>
</dbReference>
<feature type="binding site" evidence="12">
    <location>
        <position position="69"/>
    </location>
    <ligand>
        <name>S-adenosyl-L-methionine</name>
        <dbReference type="ChEBI" id="CHEBI:59789"/>
    </ligand>
</feature>
<dbReference type="InterPro" id="IPR006638">
    <property type="entry name" value="Elp3/MiaA/NifB-like_rSAM"/>
</dbReference>
<feature type="binding site" evidence="12">
    <location>
        <position position="270"/>
    </location>
    <ligand>
        <name>[4Fe-4S] cluster</name>
        <dbReference type="ChEBI" id="CHEBI:49883"/>
        <label>2</label>
        <note>4Fe-4S-substrate</note>
    </ligand>
</feature>
<comment type="similarity">
    <text evidence="12">Belongs to the radical SAM superfamily. MoaA family.</text>
</comment>
<dbReference type="InterPro" id="IPR040064">
    <property type="entry name" value="MoaA-like"/>
</dbReference>
<dbReference type="InterPro" id="IPR058240">
    <property type="entry name" value="rSAM_sf"/>
</dbReference>
<evidence type="ECO:0000256" key="1">
    <source>
        <dbReference type="ARBA" id="ARBA00012167"/>
    </source>
</evidence>
<feature type="binding site" evidence="12">
    <location>
        <position position="156"/>
    </location>
    <ligand>
        <name>GTP</name>
        <dbReference type="ChEBI" id="CHEBI:37565"/>
    </ligand>
</feature>
<dbReference type="GO" id="GO:1904047">
    <property type="term" value="F:S-adenosyl-L-methionine binding"/>
    <property type="evidence" value="ECO:0007669"/>
    <property type="project" value="UniProtKB-UniRule"/>
</dbReference>
<dbReference type="GO" id="GO:0061799">
    <property type="term" value="F:cyclic pyranopterin monophosphate synthase activity"/>
    <property type="evidence" value="ECO:0007669"/>
    <property type="project" value="TreeGrafter"/>
</dbReference>
<feature type="binding site" evidence="12">
    <location>
        <position position="15"/>
    </location>
    <ligand>
        <name>GTP</name>
        <dbReference type="ChEBI" id="CHEBI:37565"/>
    </ligand>
</feature>
<evidence type="ECO:0000313" key="14">
    <source>
        <dbReference type="EMBL" id="EAT15549.1"/>
    </source>
</evidence>
<dbReference type="SMART" id="SM00729">
    <property type="entry name" value="Elp3"/>
    <property type="match status" value="1"/>
</dbReference>
<evidence type="ECO:0000259" key="13">
    <source>
        <dbReference type="PROSITE" id="PS51918"/>
    </source>
</evidence>
<proteinExistence type="inferred from homology"/>
<dbReference type="CDD" id="cd21117">
    <property type="entry name" value="Twitch_MoaA"/>
    <property type="match status" value="1"/>
</dbReference>
<comment type="pathway">
    <text evidence="12">Cofactor biosynthesis; molybdopterin biosynthesis.</text>
</comment>
<sequence length="325" mass="36086">MKLIDRYGRKINYLRLSVTDRCNMRCRYCMPAHGVEKVTHDDVLSYEELYRISQAAVTTGIEKIRVTGGEPLVRKGIVPFLERLSRIDGLKQLVLTTNGLMLDEMAYDLKQAGVKHLNVSLDSLNANTFAEVTRGANLVKVLAGLAAAERVGLPVKLNMVVMRGVNDHEIERFAELTRDKPLAVRFIEYMPALKEPGWQKLSLSGHEVLERLGERYRLDAVDRHELAGPACEYRIPGAKGTIGVITPITGHFCKSCNRIRVTSTGKARSCLFSEKGVDLKPILDSEDQLALQGALRTVVTLKPDMHNVSVDQCDHTAFAMSNIGG</sequence>
<dbReference type="RefSeq" id="WP_006000423.1">
    <property type="nucleotide sequence ID" value="NZ_AAEW02000009.1"/>
</dbReference>
<keyword evidence="2 12" id="KW-0004">4Fe-4S</keyword>
<dbReference type="UniPathway" id="UPA00344"/>
<dbReference type="PANTHER" id="PTHR22960">
    <property type="entry name" value="MOLYBDOPTERIN COFACTOR SYNTHESIS PROTEIN A"/>
    <property type="match status" value="1"/>
</dbReference>
<feature type="binding site" evidence="12">
    <location>
        <position position="22"/>
    </location>
    <ligand>
        <name>[4Fe-4S] cluster</name>
        <dbReference type="ChEBI" id="CHEBI:49883"/>
        <label>1</label>
        <note>4Fe-4S-S-AdoMet</note>
    </ligand>
</feature>
<evidence type="ECO:0000256" key="12">
    <source>
        <dbReference type="HAMAP-Rule" id="MF_01225"/>
    </source>
</evidence>
<evidence type="ECO:0000256" key="2">
    <source>
        <dbReference type="ARBA" id="ARBA00022485"/>
    </source>
</evidence>
<reference evidence="14" key="1">
    <citation type="submission" date="2006-05" db="EMBL/GenBank/DDBJ databases">
        <title>Annotation of the draft genome assembly of Desulfuromonas acetoxidans DSM 684.</title>
        <authorList>
            <consortium name="US DOE Joint Genome Institute (JGI-ORNL)"/>
            <person name="Larimer F."/>
            <person name="Land M."/>
            <person name="Hauser L."/>
        </authorList>
    </citation>
    <scope>NUCLEOTIDE SEQUENCE [LARGE SCALE GENOMIC DNA]</scope>
    <source>
        <strain evidence="14">DSM 684</strain>
    </source>
</reference>
<dbReference type="InterPro" id="IPR010505">
    <property type="entry name" value="MoaA_twitch"/>
</dbReference>
<reference evidence="14" key="2">
    <citation type="submission" date="2006-05" db="EMBL/GenBank/DDBJ databases">
        <title>Sequencing of the draft genome and assembly of Desulfuromonas acetoxidans DSM 684.</title>
        <authorList>
            <consortium name="US DOE Joint Genome Institute (JGI-PGF)"/>
            <person name="Copeland A."/>
            <person name="Lucas S."/>
            <person name="Lapidus A."/>
            <person name="Barry K."/>
            <person name="Detter J.C."/>
            <person name="Glavina del Rio T."/>
            <person name="Hammon N."/>
            <person name="Israni S."/>
            <person name="Dalin E."/>
            <person name="Tice H."/>
            <person name="Bruce D."/>
            <person name="Pitluck S."/>
            <person name="Richardson P."/>
        </authorList>
    </citation>
    <scope>NUCLEOTIDE SEQUENCE [LARGE SCALE GENOMIC DNA]</scope>
    <source>
        <strain evidence="14">DSM 684</strain>
    </source>
</reference>
<dbReference type="GO" id="GO:0005525">
    <property type="term" value="F:GTP binding"/>
    <property type="evidence" value="ECO:0007669"/>
    <property type="project" value="UniProtKB-UniRule"/>
</dbReference>
<feature type="binding site" evidence="12">
    <location>
        <position position="65"/>
    </location>
    <ligand>
        <name>GTP</name>
        <dbReference type="ChEBI" id="CHEBI:37565"/>
    </ligand>
</feature>
<dbReference type="NCBIfam" id="TIGR02666">
    <property type="entry name" value="moaA"/>
    <property type="match status" value="1"/>
</dbReference>
<dbReference type="PROSITE" id="PS51918">
    <property type="entry name" value="RADICAL_SAM"/>
    <property type="match status" value="1"/>
</dbReference>
<dbReference type="OrthoDB" id="9763993at2"/>
<feature type="binding site" evidence="12">
    <location>
        <position position="253"/>
    </location>
    <ligand>
        <name>[4Fe-4S] cluster</name>
        <dbReference type="ChEBI" id="CHEBI:49883"/>
        <label>2</label>
        <note>4Fe-4S-substrate</note>
    </ligand>
</feature>
<evidence type="ECO:0000313" key="15">
    <source>
        <dbReference type="Proteomes" id="UP000005695"/>
    </source>
</evidence>
<feature type="binding site" evidence="12">
    <location>
        <position position="26"/>
    </location>
    <ligand>
        <name>[4Fe-4S] cluster</name>
        <dbReference type="ChEBI" id="CHEBI:49883"/>
        <label>1</label>
        <note>4Fe-4S-S-AdoMet</note>
    </ligand>
</feature>
<feature type="binding site" evidence="12">
    <location>
        <position position="96"/>
    </location>
    <ligand>
        <name>GTP</name>
        <dbReference type="ChEBI" id="CHEBI:37565"/>
    </ligand>
</feature>
<dbReference type="EMBL" id="AAEW02000009">
    <property type="protein sequence ID" value="EAT15549.1"/>
    <property type="molecule type" value="Genomic_DNA"/>
</dbReference>
<keyword evidence="7 12" id="KW-0411">Iron-sulfur</keyword>
<comment type="function">
    <text evidence="12">Catalyzes the cyclization of GTP to (8S)-3',8-cyclo-7,8-dihydroguanosine 5'-triphosphate.</text>
</comment>
<dbReference type="SFLD" id="SFLDS00029">
    <property type="entry name" value="Radical_SAM"/>
    <property type="match status" value="1"/>
</dbReference>
<protein>
    <recommendedName>
        <fullName evidence="1 12">GTP 3',8-cyclase</fullName>
        <ecNumber evidence="1 12">4.1.99.22</ecNumber>
    </recommendedName>
    <alternativeName>
        <fullName evidence="12">Molybdenum cofactor biosynthesis protein A</fullName>
    </alternativeName>
</protein>
<dbReference type="Pfam" id="PF04055">
    <property type="entry name" value="Radical_SAM"/>
    <property type="match status" value="1"/>
</dbReference>
<organism evidence="14 15">
    <name type="scientific">Desulfuromonas acetoxidans (strain DSM 684 / 11070)</name>
    <dbReference type="NCBI Taxonomy" id="281689"/>
    <lineage>
        <taxon>Bacteria</taxon>
        <taxon>Pseudomonadati</taxon>
        <taxon>Thermodesulfobacteriota</taxon>
        <taxon>Desulfuromonadia</taxon>
        <taxon>Desulfuromonadales</taxon>
        <taxon>Desulfuromonadaceae</taxon>
        <taxon>Desulfuromonas</taxon>
    </lineage>
</organism>
<dbReference type="InterPro" id="IPR013785">
    <property type="entry name" value="Aldolase_TIM"/>
</dbReference>
<keyword evidence="9 12" id="KW-0501">Molybdenum cofactor biosynthesis</keyword>
<dbReference type="InterPro" id="IPR000385">
    <property type="entry name" value="MoaA_NifB_PqqE_Fe-S-bd_CS"/>
</dbReference>
<dbReference type="SFLD" id="SFLDG01386">
    <property type="entry name" value="main_SPASM_domain-containing"/>
    <property type="match status" value="1"/>
</dbReference>
<dbReference type="PROSITE" id="PS01305">
    <property type="entry name" value="MOAA_NIFB_PQQE"/>
    <property type="match status" value="1"/>
</dbReference>
<evidence type="ECO:0000256" key="7">
    <source>
        <dbReference type="ARBA" id="ARBA00023014"/>
    </source>
</evidence>
<feature type="domain" description="Radical SAM core" evidence="13">
    <location>
        <begin position="6"/>
        <end position="219"/>
    </location>
</feature>
<feature type="binding site" evidence="12">
    <location>
        <position position="29"/>
    </location>
    <ligand>
        <name>[4Fe-4S] cluster</name>
        <dbReference type="ChEBI" id="CHEBI:49883"/>
        <label>1</label>
        <note>4Fe-4S-S-AdoMet</note>
    </ligand>
</feature>
<dbReference type="InterPro" id="IPR050105">
    <property type="entry name" value="MoCo_biosynth_MoaA/MoaC"/>
</dbReference>
<evidence type="ECO:0000256" key="8">
    <source>
        <dbReference type="ARBA" id="ARBA00023134"/>
    </source>
</evidence>
<gene>
    <name evidence="12" type="primary">moaA</name>
    <name evidence="14" type="ORF">Dace_1411</name>
</gene>
<evidence type="ECO:0000256" key="9">
    <source>
        <dbReference type="ARBA" id="ARBA00023150"/>
    </source>
</evidence>
<dbReference type="EC" id="4.1.99.22" evidence="1 12"/>
<dbReference type="Proteomes" id="UP000005695">
    <property type="component" value="Unassembled WGS sequence"/>
</dbReference>